<dbReference type="Gene3D" id="2.30.40.10">
    <property type="entry name" value="Urease, subunit C, domain 1"/>
    <property type="match status" value="1"/>
</dbReference>
<accession>A0A0F9JCK8</accession>
<dbReference type="InterPro" id="IPR013108">
    <property type="entry name" value="Amidohydro_3"/>
</dbReference>
<name>A0A0F9JCK8_9ZZZZ</name>
<dbReference type="InterPro" id="IPR011059">
    <property type="entry name" value="Metal-dep_hydrolase_composite"/>
</dbReference>
<dbReference type="PANTHER" id="PTHR11647:SF1">
    <property type="entry name" value="COLLAPSIN RESPONSE MEDIATOR PROTEIN"/>
    <property type="match status" value="1"/>
</dbReference>
<protein>
    <recommendedName>
        <fullName evidence="1">Amidohydrolase 3 domain-containing protein</fullName>
    </recommendedName>
</protein>
<evidence type="ECO:0000259" key="1">
    <source>
        <dbReference type="Pfam" id="PF07969"/>
    </source>
</evidence>
<dbReference type="EMBL" id="LAZR01011751">
    <property type="protein sequence ID" value="KKM60051.1"/>
    <property type="molecule type" value="Genomic_DNA"/>
</dbReference>
<proteinExistence type="predicted"/>
<dbReference type="PANTHER" id="PTHR11647">
    <property type="entry name" value="HYDRANTOINASE/DIHYDROPYRIMIDINASE FAMILY MEMBER"/>
    <property type="match status" value="1"/>
</dbReference>
<dbReference type="SUPFAM" id="SSF51338">
    <property type="entry name" value="Composite domain of metallo-dependent hydrolases"/>
    <property type="match status" value="2"/>
</dbReference>
<dbReference type="InterPro" id="IPR050378">
    <property type="entry name" value="Metallo-dep_Hydrolases_sf"/>
</dbReference>
<organism evidence="2">
    <name type="scientific">marine sediment metagenome</name>
    <dbReference type="NCBI Taxonomy" id="412755"/>
    <lineage>
        <taxon>unclassified sequences</taxon>
        <taxon>metagenomes</taxon>
        <taxon>ecological metagenomes</taxon>
    </lineage>
</organism>
<dbReference type="AlphaFoldDB" id="A0A0F9JCK8"/>
<dbReference type="GO" id="GO:0016810">
    <property type="term" value="F:hydrolase activity, acting on carbon-nitrogen (but not peptide) bonds"/>
    <property type="evidence" value="ECO:0007669"/>
    <property type="project" value="InterPro"/>
</dbReference>
<gene>
    <name evidence="2" type="ORF">LCGC14_1545750</name>
</gene>
<feature type="domain" description="Amidohydrolase 3" evidence="1">
    <location>
        <begin position="383"/>
        <end position="495"/>
    </location>
</feature>
<reference evidence="2" key="1">
    <citation type="journal article" date="2015" name="Nature">
        <title>Complex archaea that bridge the gap between prokaryotes and eukaryotes.</title>
        <authorList>
            <person name="Spang A."/>
            <person name="Saw J.H."/>
            <person name="Jorgensen S.L."/>
            <person name="Zaremba-Niedzwiedzka K."/>
            <person name="Martijn J."/>
            <person name="Lind A.E."/>
            <person name="van Eijk R."/>
            <person name="Schleper C."/>
            <person name="Guy L."/>
            <person name="Ettema T.J."/>
        </authorList>
    </citation>
    <scope>NUCLEOTIDE SEQUENCE</scope>
</reference>
<dbReference type="Pfam" id="PF07969">
    <property type="entry name" value="Amidohydro_3"/>
    <property type="match status" value="1"/>
</dbReference>
<comment type="caution">
    <text evidence="2">The sequence shown here is derived from an EMBL/GenBank/DDBJ whole genome shotgun (WGS) entry which is preliminary data.</text>
</comment>
<evidence type="ECO:0000313" key="2">
    <source>
        <dbReference type="EMBL" id="KKM60051.1"/>
    </source>
</evidence>
<sequence length="556" mass="62905">MNTKKLLIKNGLTFDPLNNIEGEKKDILIESGKIVEKFTNNTDVKEIDANGKTVVPSAIDIHTHVASQQINWIRLLGANDRVFKEIWQGLTLENIAKNYVSMGYTLIIEANVFPSLVKQTTFNFQQMPVLDKAMLLNISNFWPLELEFQRGKINEMAVFLSDLLSKTYSYGFKIYNPFESEEWNFNDLREDITKSGRLYNFSPIDVYENIIKCVESLGLPHSAHAHFEGYETEKGKSNLFLVLAKIKSLNLESNQKNGSDIKRDQIIHIAHANSYAFDGDNENLINCFNGNLSLSADLSFIGFNQINPLVTSDRRLIHSLNVVNPKALISSAVEFEGDSFATFRNLSKDNYNNCILWANAIDLALNVKNKFQLSFSLNFPNYANITDIPEITTLLISSKARDKFMEGMNKSFLSDNVLLNNDKVLNFTDLVCLTRASPAKLLGIGSIKGNLGSGADADINILDININEIDLSQDYEKFKNSLRNLDFVIKSGKVVKMQNDIDLSVQGNILWSKGKIDAEGRELILKKKKEFYQKYSSSSYDAYNNNINSKILREIR</sequence>